<dbReference type="PANTHER" id="PTHR47977">
    <property type="entry name" value="RAS-RELATED PROTEIN RAB"/>
    <property type="match status" value="1"/>
</dbReference>
<organism evidence="3 4">
    <name type="scientific">Sungkyunkwania multivorans</name>
    <dbReference type="NCBI Taxonomy" id="1173618"/>
    <lineage>
        <taxon>Bacteria</taxon>
        <taxon>Pseudomonadati</taxon>
        <taxon>Bacteroidota</taxon>
        <taxon>Flavobacteriia</taxon>
        <taxon>Flavobacteriales</taxon>
        <taxon>Flavobacteriaceae</taxon>
        <taxon>Sungkyunkwania</taxon>
    </lineage>
</organism>
<evidence type="ECO:0000256" key="1">
    <source>
        <dbReference type="ARBA" id="ARBA00022741"/>
    </source>
</evidence>
<accession>A0ABW3CTP5</accession>
<gene>
    <name evidence="3" type="ORF">ACFQ1M_02760</name>
</gene>
<dbReference type="SUPFAM" id="SSF52540">
    <property type="entry name" value="P-loop containing nucleoside triphosphate hydrolases"/>
    <property type="match status" value="1"/>
</dbReference>
<dbReference type="SMART" id="SM00175">
    <property type="entry name" value="RAB"/>
    <property type="match status" value="1"/>
</dbReference>
<evidence type="ECO:0000313" key="3">
    <source>
        <dbReference type="EMBL" id="MFD0861116.1"/>
    </source>
</evidence>
<protein>
    <submittedName>
        <fullName evidence="3">Rab family GTPase</fullName>
    </submittedName>
</protein>
<dbReference type="InterPro" id="IPR027417">
    <property type="entry name" value="P-loop_NTPase"/>
</dbReference>
<name>A0ABW3CTP5_9FLAO</name>
<dbReference type="RefSeq" id="WP_386403526.1">
    <property type="nucleotide sequence ID" value="NZ_JBHTJH010000003.1"/>
</dbReference>
<evidence type="ECO:0000256" key="2">
    <source>
        <dbReference type="ARBA" id="ARBA00023134"/>
    </source>
</evidence>
<dbReference type="SMART" id="SM00173">
    <property type="entry name" value="RAS"/>
    <property type="match status" value="1"/>
</dbReference>
<dbReference type="InterPro" id="IPR001806">
    <property type="entry name" value="Small_GTPase"/>
</dbReference>
<dbReference type="PRINTS" id="PR00449">
    <property type="entry name" value="RASTRNSFRMNG"/>
</dbReference>
<dbReference type="InterPro" id="IPR005225">
    <property type="entry name" value="Small_GTP-bd"/>
</dbReference>
<dbReference type="CDD" id="cd00154">
    <property type="entry name" value="Rab"/>
    <property type="match status" value="1"/>
</dbReference>
<dbReference type="InterPro" id="IPR050227">
    <property type="entry name" value="Rab"/>
</dbReference>
<keyword evidence="2" id="KW-0342">GTP-binding</keyword>
<comment type="caution">
    <text evidence="3">The sequence shown here is derived from an EMBL/GenBank/DDBJ whole genome shotgun (WGS) entry which is preliminary data.</text>
</comment>
<reference evidence="4" key="1">
    <citation type="journal article" date="2019" name="Int. J. Syst. Evol. Microbiol.">
        <title>The Global Catalogue of Microorganisms (GCM) 10K type strain sequencing project: providing services to taxonomists for standard genome sequencing and annotation.</title>
        <authorList>
            <consortium name="The Broad Institute Genomics Platform"/>
            <consortium name="The Broad Institute Genome Sequencing Center for Infectious Disease"/>
            <person name="Wu L."/>
            <person name="Ma J."/>
        </authorList>
    </citation>
    <scope>NUCLEOTIDE SEQUENCE [LARGE SCALE GENOMIC DNA]</scope>
    <source>
        <strain evidence="4">CCUG 62952</strain>
    </source>
</reference>
<sequence>MKISKKIVLLGHFGVGKSSLIRRFVEDTFTDSYKVTIGVHILKKEVKFIEDGKDVNLIIWDLEGYDDIKKTRQSYLLGTHGIIYVFDITRPATYKDLKESLDYLKDKFSDVPVKVAANKSDLVTKKYIKAHMDSYGVRPDYFTSAKSGDKVEELFVQLAKEFLDR</sequence>
<dbReference type="SMART" id="SM00174">
    <property type="entry name" value="RHO"/>
    <property type="match status" value="1"/>
</dbReference>
<keyword evidence="1" id="KW-0547">Nucleotide-binding</keyword>
<dbReference type="Gene3D" id="3.40.50.300">
    <property type="entry name" value="P-loop containing nucleotide triphosphate hydrolases"/>
    <property type="match status" value="1"/>
</dbReference>
<dbReference type="NCBIfam" id="TIGR00231">
    <property type="entry name" value="small_GTP"/>
    <property type="match status" value="1"/>
</dbReference>
<dbReference type="Proteomes" id="UP001596978">
    <property type="component" value="Unassembled WGS sequence"/>
</dbReference>
<dbReference type="EMBL" id="JBHTJH010000003">
    <property type="protein sequence ID" value="MFD0861116.1"/>
    <property type="molecule type" value="Genomic_DNA"/>
</dbReference>
<proteinExistence type="predicted"/>
<evidence type="ECO:0000313" key="4">
    <source>
        <dbReference type="Proteomes" id="UP001596978"/>
    </source>
</evidence>
<dbReference type="Pfam" id="PF00071">
    <property type="entry name" value="Ras"/>
    <property type="match status" value="1"/>
</dbReference>
<keyword evidence="4" id="KW-1185">Reference proteome</keyword>
<dbReference type="PROSITE" id="PS51419">
    <property type="entry name" value="RAB"/>
    <property type="match status" value="1"/>
</dbReference>